<dbReference type="EMBL" id="JBBCAQ010000020">
    <property type="protein sequence ID" value="KAK7592923.1"/>
    <property type="molecule type" value="Genomic_DNA"/>
</dbReference>
<dbReference type="PANTHER" id="PTHR21419:SF30">
    <property type="entry name" value="IG-LIKE DOMAIN-CONTAINING PROTEIN"/>
    <property type="match status" value="1"/>
</dbReference>
<proteinExistence type="predicted"/>
<keyword evidence="3 6" id="KW-1133">Transmembrane helix</keyword>
<dbReference type="PANTHER" id="PTHR21419">
    <property type="match status" value="1"/>
</dbReference>
<dbReference type="InterPro" id="IPR045232">
    <property type="entry name" value="FAM234"/>
</dbReference>
<feature type="domain" description="FAM234A/B beta-propeller" evidence="7">
    <location>
        <begin position="139"/>
        <end position="495"/>
    </location>
</feature>
<reference evidence="8 9" key="1">
    <citation type="submission" date="2024-03" db="EMBL/GenBank/DDBJ databases">
        <title>Adaptation during the transition from Ophiocordyceps entomopathogen to insect associate is accompanied by gene loss and intensified selection.</title>
        <authorList>
            <person name="Ward C.M."/>
            <person name="Onetto C.A."/>
            <person name="Borneman A.R."/>
        </authorList>
    </citation>
    <scope>NUCLEOTIDE SEQUENCE [LARGE SCALE GENOMIC DNA]</scope>
    <source>
        <strain evidence="8">AWRI1</strain>
        <tissue evidence="8">Single Adult Female</tissue>
    </source>
</reference>
<organism evidence="8 9">
    <name type="scientific">Parthenolecanium corni</name>
    <dbReference type="NCBI Taxonomy" id="536013"/>
    <lineage>
        <taxon>Eukaryota</taxon>
        <taxon>Metazoa</taxon>
        <taxon>Ecdysozoa</taxon>
        <taxon>Arthropoda</taxon>
        <taxon>Hexapoda</taxon>
        <taxon>Insecta</taxon>
        <taxon>Pterygota</taxon>
        <taxon>Neoptera</taxon>
        <taxon>Paraneoptera</taxon>
        <taxon>Hemiptera</taxon>
        <taxon>Sternorrhyncha</taxon>
        <taxon>Coccoidea</taxon>
        <taxon>Coccidae</taxon>
        <taxon>Parthenolecanium</taxon>
    </lineage>
</organism>
<dbReference type="Proteomes" id="UP001367676">
    <property type="component" value="Unassembled WGS sequence"/>
</dbReference>
<evidence type="ECO:0000313" key="9">
    <source>
        <dbReference type="Proteomes" id="UP001367676"/>
    </source>
</evidence>
<evidence type="ECO:0000256" key="1">
    <source>
        <dbReference type="ARBA" id="ARBA00004167"/>
    </source>
</evidence>
<evidence type="ECO:0000313" key="8">
    <source>
        <dbReference type="EMBL" id="KAK7592923.1"/>
    </source>
</evidence>
<evidence type="ECO:0000256" key="4">
    <source>
        <dbReference type="ARBA" id="ARBA00023136"/>
    </source>
</evidence>
<accession>A0AAN9TKB1</accession>
<comment type="subcellular location">
    <subcellularLocation>
        <location evidence="1">Membrane</location>
        <topology evidence="1">Single-pass membrane protein</topology>
    </subcellularLocation>
</comment>
<name>A0AAN9TKB1_9HEMI</name>
<evidence type="ECO:0000256" key="2">
    <source>
        <dbReference type="ARBA" id="ARBA00022692"/>
    </source>
</evidence>
<evidence type="ECO:0000256" key="3">
    <source>
        <dbReference type="ARBA" id="ARBA00022989"/>
    </source>
</evidence>
<dbReference type="InterPro" id="IPR015943">
    <property type="entry name" value="WD40/YVTN_repeat-like_dom_sf"/>
</dbReference>
<evidence type="ECO:0000256" key="5">
    <source>
        <dbReference type="SAM" id="MobiDB-lite"/>
    </source>
</evidence>
<comment type="caution">
    <text evidence="8">The sequence shown here is derived from an EMBL/GenBank/DDBJ whole genome shotgun (WGS) entry which is preliminary data.</text>
</comment>
<keyword evidence="9" id="KW-1185">Reference proteome</keyword>
<evidence type="ECO:0000259" key="7">
    <source>
        <dbReference type="Pfam" id="PF23727"/>
    </source>
</evidence>
<dbReference type="Gene3D" id="2.130.10.10">
    <property type="entry name" value="YVTN repeat-like/Quinoprotein amine dehydrogenase"/>
    <property type="match status" value="1"/>
</dbReference>
<evidence type="ECO:0000256" key="6">
    <source>
        <dbReference type="SAM" id="Phobius"/>
    </source>
</evidence>
<dbReference type="GO" id="GO:0016020">
    <property type="term" value="C:membrane"/>
    <property type="evidence" value="ECO:0007669"/>
    <property type="project" value="UniProtKB-SubCell"/>
</dbReference>
<dbReference type="InterPro" id="IPR055409">
    <property type="entry name" value="Beta-prop_FAM234A_B"/>
</dbReference>
<feature type="region of interest" description="Disordered" evidence="5">
    <location>
        <begin position="46"/>
        <end position="67"/>
    </location>
</feature>
<dbReference type="AlphaFoldDB" id="A0AAN9TKB1"/>
<dbReference type="Pfam" id="PF23727">
    <property type="entry name" value="Beta-prop_FAM234A_B"/>
    <property type="match status" value="1"/>
</dbReference>
<gene>
    <name evidence="8" type="ORF">V9T40_007675</name>
</gene>
<dbReference type="InterPro" id="IPR028994">
    <property type="entry name" value="Integrin_alpha_N"/>
</dbReference>
<keyword evidence="2 6" id="KW-0812">Transmembrane</keyword>
<keyword evidence="4 6" id="KW-0472">Membrane</keyword>
<sequence length="825" mass="91583">MVKDKVAVKENFDDDDLSDDVDDEVFVRDGKKSILKMEKHKCDERPLMPMRRKSKTKTNGSSPEVRSRQPCNIYNCLLPVYFAIAAFISIGFLMMLYIFMVDKLPLLVGRVHWWSPSINSYHATPIQAPCSNFKLDPIWTTNVAAAISDSQIELVDIDRDNVSDIVIGVAAKWKDFENADVGCAQAVPGRNNLPMCNGGVVAINGKTGSTLWRQQVSNAVLDVQCRLEINGDGIADCVLSGKGLLAMLNGADGKIIWQRLPEQASYDLYNVLIIHDVNFDGYMDILATRYRPNAGTKRRSEIEIISSAEGRSIAKVAVFETILHAPQILVDADGFEVVCFFTGSLEEKGAIFVISLHDLVLEDEKKIKPLYHFDSSILAAPLLVDSNLDGSYDLVFVAGGNVYLLEGNYLQLLWNVSLLAHVDPTHQVLSISSPTATYFNDDWIPDLLITFVVGSAYPNWYYSLIVVLDGKTGSLLSEPLIRSGIVNTPGGISLSFEGRGNDAFIYWTSSCKNYTGFKKSFLLDHSVHDLRFVDLCHLRFNTSTRLELFALNQHVKPPGSLLLAEESRRDDSSKNADYVELESSPFSLFENLLEPAKNTLYEKGDQNTEDWESTQKLRYPGPLNSNSASCSESFNQQPWFGFNSVPLSSSSRSHDSYNLIESQDIKQAIFSTVSISRYRLNCSCQLLRKENMEICSRMLPYEMQSYPVFKGPIGNAAYLKREKRSKPTKYETSFVHTKFSSQATGSPSARDNVHNAEISTLPSSPLAPPPPRTTTACFNYQRSIQSTPPSDSALELVPRAESGGATLGETAGGDIAFPGWIPSIQ</sequence>
<protein>
    <recommendedName>
        <fullName evidence="7">FAM234A/B beta-propeller domain-containing protein</fullName>
    </recommendedName>
</protein>
<dbReference type="SUPFAM" id="SSF69318">
    <property type="entry name" value="Integrin alpha N-terminal domain"/>
    <property type="match status" value="2"/>
</dbReference>
<feature type="compositionally biased region" description="Polar residues" evidence="5">
    <location>
        <begin position="57"/>
        <end position="67"/>
    </location>
</feature>
<feature type="transmembrane region" description="Helical" evidence="6">
    <location>
        <begin position="76"/>
        <end position="100"/>
    </location>
</feature>